<dbReference type="PANTHER" id="PTHR33495:SF2">
    <property type="entry name" value="ANTI-SIGMA FACTOR ANTAGONIST TM_1081-RELATED"/>
    <property type="match status" value="1"/>
</dbReference>
<feature type="domain" description="STAS" evidence="3">
    <location>
        <begin position="4"/>
        <end position="116"/>
    </location>
</feature>
<dbReference type="InterPro" id="IPR003658">
    <property type="entry name" value="Anti-sigma_ant"/>
</dbReference>
<evidence type="ECO:0000256" key="1">
    <source>
        <dbReference type="ARBA" id="ARBA00009013"/>
    </source>
</evidence>
<comment type="caution">
    <text evidence="4">The sequence shown here is derived from an EMBL/GenBank/DDBJ whole genome shotgun (WGS) entry which is preliminary data.</text>
</comment>
<dbReference type="Gene3D" id="3.30.750.24">
    <property type="entry name" value="STAS domain"/>
    <property type="match status" value="1"/>
</dbReference>
<evidence type="ECO:0000256" key="2">
    <source>
        <dbReference type="RuleBase" id="RU003749"/>
    </source>
</evidence>
<dbReference type="CDD" id="cd07043">
    <property type="entry name" value="STAS_anti-anti-sigma_factors"/>
    <property type="match status" value="1"/>
</dbReference>
<organism evidence="4 5">
    <name type="scientific">Gilvimarinus xylanilyticus</name>
    <dbReference type="NCBI Taxonomy" id="2944139"/>
    <lineage>
        <taxon>Bacteria</taxon>
        <taxon>Pseudomonadati</taxon>
        <taxon>Pseudomonadota</taxon>
        <taxon>Gammaproteobacteria</taxon>
        <taxon>Cellvibrionales</taxon>
        <taxon>Cellvibrionaceae</taxon>
        <taxon>Gilvimarinus</taxon>
    </lineage>
</organism>
<dbReference type="RefSeq" id="WP_253966434.1">
    <property type="nucleotide sequence ID" value="NZ_JAMFTH010000001.1"/>
</dbReference>
<dbReference type="InterPro" id="IPR036513">
    <property type="entry name" value="STAS_dom_sf"/>
</dbReference>
<gene>
    <name evidence="4" type="ORF">M6D89_02395</name>
</gene>
<evidence type="ECO:0000313" key="4">
    <source>
        <dbReference type="EMBL" id="MCP8898144.1"/>
    </source>
</evidence>
<reference evidence="4" key="1">
    <citation type="submission" date="2022-05" db="EMBL/GenBank/DDBJ databases">
        <authorList>
            <person name="Sun H.-N."/>
        </authorList>
    </citation>
    <scope>NUCLEOTIDE SEQUENCE</scope>
    <source>
        <strain evidence="4">HB14</strain>
    </source>
</reference>
<name>A0A9X2HV14_9GAMM</name>
<dbReference type="GO" id="GO:0043856">
    <property type="term" value="F:anti-sigma factor antagonist activity"/>
    <property type="evidence" value="ECO:0007669"/>
    <property type="project" value="InterPro"/>
</dbReference>
<evidence type="ECO:0000259" key="3">
    <source>
        <dbReference type="PROSITE" id="PS50801"/>
    </source>
</evidence>
<reference evidence="4" key="2">
    <citation type="submission" date="2023-01" db="EMBL/GenBank/DDBJ databases">
        <title>Gilvimarinus xylanilyticus HB14 isolated from Caulerpa lentillifera aquaculture base in Hainan, China.</title>
        <authorList>
            <person name="Zhang Y.-J."/>
        </authorList>
    </citation>
    <scope>NUCLEOTIDE SEQUENCE</scope>
    <source>
        <strain evidence="4">HB14</strain>
    </source>
</reference>
<proteinExistence type="inferred from homology"/>
<dbReference type="NCBIfam" id="TIGR00377">
    <property type="entry name" value="ant_ant_sig"/>
    <property type="match status" value="1"/>
</dbReference>
<keyword evidence="5" id="KW-1185">Reference proteome</keyword>
<dbReference type="PANTHER" id="PTHR33495">
    <property type="entry name" value="ANTI-SIGMA FACTOR ANTAGONIST TM_1081-RELATED-RELATED"/>
    <property type="match status" value="1"/>
</dbReference>
<dbReference type="AlphaFoldDB" id="A0A9X2HV14"/>
<dbReference type="EMBL" id="JAMFTH010000001">
    <property type="protein sequence ID" value="MCP8898144.1"/>
    <property type="molecule type" value="Genomic_DNA"/>
</dbReference>
<comment type="similarity">
    <text evidence="1 2">Belongs to the anti-sigma-factor antagonist family.</text>
</comment>
<evidence type="ECO:0000313" key="5">
    <source>
        <dbReference type="Proteomes" id="UP001139319"/>
    </source>
</evidence>
<sequence>MALEIKTLEATDSSLKLALQGSLDSETYPTLEETLQSQMGPETELVAFDLKELSFISSAGLRVFFATVKKLKARGGKVAVSNMQPGVKKVFEIVKALPDLSVFASVSELDDYLANFQRKAE</sequence>
<protein>
    <recommendedName>
        <fullName evidence="2">Anti-sigma factor antagonist</fullName>
    </recommendedName>
</protein>
<dbReference type="Proteomes" id="UP001139319">
    <property type="component" value="Unassembled WGS sequence"/>
</dbReference>
<dbReference type="SUPFAM" id="SSF52091">
    <property type="entry name" value="SpoIIaa-like"/>
    <property type="match status" value="1"/>
</dbReference>
<dbReference type="PROSITE" id="PS50801">
    <property type="entry name" value="STAS"/>
    <property type="match status" value="1"/>
</dbReference>
<dbReference type="InterPro" id="IPR002645">
    <property type="entry name" value="STAS_dom"/>
</dbReference>
<accession>A0A9X2HV14</accession>
<dbReference type="Pfam" id="PF01740">
    <property type="entry name" value="STAS"/>
    <property type="match status" value="1"/>
</dbReference>